<feature type="domain" description="PiggyBac transposable element-derived protein" evidence="2">
    <location>
        <begin position="86"/>
        <end position="172"/>
    </location>
</feature>
<comment type="caution">
    <text evidence="3">The sequence shown here is derived from an EMBL/GenBank/DDBJ whole genome shotgun (WGS) entry which is preliminary data.</text>
</comment>
<sequence>MNESDSDTKEGDFSNVSSNESDYSGDTEIAHNMDNSYNLSTSGWQTNIKELSSIEFTVNSVDETNKFSKFIFEKSKMEPSLSKLPELLCSTEVTRNEKERLVFCQYIPYKHHDMAKKFINCNPNSGYNWNCFVYAGKDAELTELDALYGERIVKTLLADLENKVYNLYLDRFPPFS</sequence>
<name>A0A8X6P8Y7_NEPPI</name>
<dbReference type="InterPro" id="IPR029526">
    <property type="entry name" value="PGBD"/>
</dbReference>
<evidence type="ECO:0000313" key="3">
    <source>
        <dbReference type="EMBL" id="GFT58061.1"/>
    </source>
</evidence>
<evidence type="ECO:0000259" key="2">
    <source>
        <dbReference type="Pfam" id="PF13843"/>
    </source>
</evidence>
<keyword evidence="4" id="KW-1185">Reference proteome</keyword>
<reference evidence="3" key="1">
    <citation type="submission" date="2020-08" db="EMBL/GenBank/DDBJ databases">
        <title>Multicomponent nature underlies the extraordinary mechanical properties of spider dragline silk.</title>
        <authorList>
            <person name="Kono N."/>
            <person name="Nakamura H."/>
            <person name="Mori M."/>
            <person name="Yoshida Y."/>
            <person name="Ohtoshi R."/>
            <person name="Malay A.D."/>
            <person name="Moran D.A.P."/>
            <person name="Tomita M."/>
            <person name="Numata K."/>
            <person name="Arakawa K."/>
        </authorList>
    </citation>
    <scope>NUCLEOTIDE SEQUENCE</scope>
</reference>
<feature type="compositionally biased region" description="Basic and acidic residues" evidence="1">
    <location>
        <begin position="1"/>
        <end position="12"/>
    </location>
</feature>
<protein>
    <submittedName>
        <fullName evidence="3">PiggyBac transposable element-derived protein 4</fullName>
    </submittedName>
</protein>
<organism evidence="3 4">
    <name type="scientific">Nephila pilipes</name>
    <name type="common">Giant wood spider</name>
    <name type="synonym">Nephila maculata</name>
    <dbReference type="NCBI Taxonomy" id="299642"/>
    <lineage>
        <taxon>Eukaryota</taxon>
        <taxon>Metazoa</taxon>
        <taxon>Ecdysozoa</taxon>
        <taxon>Arthropoda</taxon>
        <taxon>Chelicerata</taxon>
        <taxon>Arachnida</taxon>
        <taxon>Araneae</taxon>
        <taxon>Araneomorphae</taxon>
        <taxon>Entelegynae</taxon>
        <taxon>Araneoidea</taxon>
        <taxon>Nephilidae</taxon>
        <taxon>Nephila</taxon>
    </lineage>
</organism>
<dbReference type="AlphaFoldDB" id="A0A8X6P8Y7"/>
<evidence type="ECO:0000256" key="1">
    <source>
        <dbReference type="SAM" id="MobiDB-lite"/>
    </source>
</evidence>
<feature type="compositionally biased region" description="Polar residues" evidence="1">
    <location>
        <begin position="14"/>
        <end position="24"/>
    </location>
</feature>
<feature type="region of interest" description="Disordered" evidence="1">
    <location>
        <begin position="1"/>
        <end position="29"/>
    </location>
</feature>
<dbReference type="Pfam" id="PF13843">
    <property type="entry name" value="DDE_Tnp_1_7"/>
    <property type="match status" value="1"/>
</dbReference>
<dbReference type="EMBL" id="BMAW01113624">
    <property type="protein sequence ID" value="GFT58061.1"/>
    <property type="molecule type" value="Genomic_DNA"/>
</dbReference>
<accession>A0A8X6P8Y7</accession>
<dbReference type="Proteomes" id="UP000887013">
    <property type="component" value="Unassembled WGS sequence"/>
</dbReference>
<evidence type="ECO:0000313" key="4">
    <source>
        <dbReference type="Proteomes" id="UP000887013"/>
    </source>
</evidence>
<proteinExistence type="predicted"/>
<gene>
    <name evidence="3" type="primary">PGBD4_112</name>
    <name evidence="3" type="ORF">NPIL_315371</name>
</gene>